<evidence type="ECO:0000313" key="3">
    <source>
        <dbReference type="Proteomes" id="UP001431209"/>
    </source>
</evidence>
<keyword evidence="2" id="KW-0121">Carboxypeptidase</keyword>
<protein>
    <submittedName>
        <fullName evidence="2">Carboxypeptidase</fullName>
    </submittedName>
</protein>
<dbReference type="AlphaFoldDB" id="A0AAW2ZNT8"/>
<dbReference type="Proteomes" id="UP001431209">
    <property type="component" value="Unassembled WGS sequence"/>
</dbReference>
<feature type="active site" description="Proton donor/acceptor" evidence="1">
    <location>
        <position position="271"/>
    </location>
</feature>
<dbReference type="Pfam" id="PF02074">
    <property type="entry name" value="Peptidase_M32"/>
    <property type="match status" value="1"/>
</dbReference>
<name>A0AAW2ZNT8_9EUKA</name>
<dbReference type="PROSITE" id="PS52034">
    <property type="entry name" value="PEPTIDASE_M32"/>
    <property type="match status" value="1"/>
</dbReference>
<reference evidence="2 3" key="1">
    <citation type="submission" date="2024-03" db="EMBL/GenBank/DDBJ databases">
        <title>The Acrasis kona genome and developmental transcriptomes reveal deep origins of eukaryotic multicellular pathways.</title>
        <authorList>
            <person name="Sheikh S."/>
            <person name="Fu C.-J."/>
            <person name="Brown M.W."/>
            <person name="Baldauf S.L."/>
        </authorList>
    </citation>
    <scope>NUCLEOTIDE SEQUENCE [LARGE SCALE GENOMIC DNA]</scope>
    <source>
        <strain evidence="2 3">ATCC MYA-3509</strain>
    </source>
</reference>
<dbReference type="InterPro" id="IPR001333">
    <property type="entry name" value="Peptidase_M32_Taq"/>
</dbReference>
<proteinExistence type="predicted"/>
<comment type="caution">
    <text evidence="2">The sequence shown here is derived from an EMBL/GenBank/DDBJ whole genome shotgun (WGS) entry which is preliminary data.</text>
</comment>
<sequence length="503" mass="57603">MSLRQTYTKLTSLVLKAHYLRGINGVLEWDQQVVMPPKSSDVRGEQMAVISGMLHDLETDSSINEYLQELEKSDLNELNEYERKNVYLIRKDYDKKVKVPKNLVEECSKLSSTGFQCWVEAKKESNFSKFAPILKRWIELRKEIAALVHPKLPVYDALLDDYEPELTTDQIQSVFDEVKKVLVPLIAEIRKNGRAVDCSILKDTVTGFDVKKQEELNKRVATEVAQFSFDTGRLDVSAHPFTIGISTTDVRITSRFRNDEFLQGLAGTIHESGHALYEAQLNPDHLGQPVSQPLSMGFHESQSLFWERHVLLSKSFWEKQWNNIRSTFPHIRDSPPEEIYQAANALDFDNLIRVEADEVTYPLHIILRFEIEKGLFDGSINVDDLPTIWNQKMKDYLGIEPTNDSTGVLQDVHWSSGAFGYFPTYTLGAMYAAQLASLPQIDEWIKKAEYGEICKWLGENVHKKGSVTLNANKLLEEATGEKLNASHFVKYLTEKYNDVYKLK</sequence>
<organism evidence="2 3">
    <name type="scientific">Acrasis kona</name>
    <dbReference type="NCBI Taxonomy" id="1008807"/>
    <lineage>
        <taxon>Eukaryota</taxon>
        <taxon>Discoba</taxon>
        <taxon>Heterolobosea</taxon>
        <taxon>Tetramitia</taxon>
        <taxon>Eutetramitia</taxon>
        <taxon>Acrasidae</taxon>
        <taxon>Acrasis</taxon>
    </lineage>
</organism>
<dbReference type="EMBL" id="JAOPGA020001810">
    <property type="protein sequence ID" value="KAL0491522.1"/>
    <property type="molecule type" value="Genomic_DNA"/>
</dbReference>
<keyword evidence="3" id="KW-1185">Reference proteome</keyword>
<dbReference type="GO" id="GO:0004181">
    <property type="term" value="F:metallocarboxypeptidase activity"/>
    <property type="evidence" value="ECO:0007669"/>
    <property type="project" value="InterPro"/>
</dbReference>
<dbReference type="PRINTS" id="PR00998">
    <property type="entry name" value="CRBOXYPTASET"/>
</dbReference>
<evidence type="ECO:0000256" key="1">
    <source>
        <dbReference type="PIRSR" id="PIRSR006615-2"/>
    </source>
</evidence>
<dbReference type="PIRSF" id="PIRSF006615">
    <property type="entry name" value="Zn_crbxpep_Taq"/>
    <property type="match status" value="1"/>
</dbReference>
<keyword evidence="2" id="KW-0645">Protease</keyword>
<dbReference type="GO" id="GO:0006508">
    <property type="term" value="P:proteolysis"/>
    <property type="evidence" value="ECO:0007669"/>
    <property type="project" value="InterPro"/>
</dbReference>
<gene>
    <name evidence="2" type="ORF">AKO1_003990</name>
</gene>
<dbReference type="PANTHER" id="PTHR34217">
    <property type="entry name" value="METAL-DEPENDENT CARBOXYPEPTIDASE"/>
    <property type="match status" value="1"/>
</dbReference>
<accession>A0AAW2ZNT8</accession>
<dbReference type="SUPFAM" id="SSF55486">
    <property type="entry name" value="Metalloproteases ('zincins'), catalytic domain"/>
    <property type="match status" value="1"/>
</dbReference>
<dbReference type="Gene3D" id="1.10.1370.30">
    <property type="match status" value="1"/>
</dbReference>
<dbReference type="CDD" id="cd06460">
    <property type="entry name" value="M32_Taq"/>
    <property type="match status" value="1"/>
</dbReference>
<evidence type="ECO:0000313" key="2">
    <source>
        <dbReference type="EMBL" id="KAL0491522.1"/>
    </source>
</evidence>
<keyword evidence="2" id="KW-0378">Hydrolase</keyword>
<dbReference type="PANTHER" id="PTHR34217:SF1">
    <property type="entry name" value="CARBOXYPEPTIDASE 1"/>
    <property type="match status" value="1"/>
</dbReference>